<gene>
    <name evidence="7" type="ORF">G5C51_12035</name>
</gene>
<proteinExistence type="predicted"/>
<dbReference type="AlphaFoldDB" id="A0A6G4U017"/>
<dbReference type="RefSeq" id="WP_165236295.1">
    <property type="nucleotide sequence ID" value="NZ_JAAKZV010000039.1"/>
</dbReference>
<evidence type="ECO:0000256" key="2">
    <source>
        <dbReference type="ARBA" id="ARBA00022737"/>
    </source>
</evidence>
<evidence type="ECO:0000256" key="6">
    <source>
        <dbReference type="SAM" id="SignalP"/>
    </source>
</evidence>
<evidence type="ECO:0000313" key="7">
    <source>
        <dbReference type="EMBL" id="NGN64627.1"/>
    </source>
</evidence>
<evidence type="ECO:0008006" key="9">
    <source>
        <dbReference type="Google" id="ProtNLM"/>
    </source>
</evidence>
<dbReference type="Pfam" id="PF01839">
    <property type="entry name" value="FG-GAP"/>
    <property type="match status" value="5"/>
</dbReference>
<evidence type="ECO:0000256" key="4">
    <source>
        <dbReference type="ARBA" id="ARBA00023180"/>
    </source>
</evidence>
<dbReference type="PANTHER" id="PTHR23221">
    <property type="entry name" value="GLYCOSYLPHOSPHATIDYLINOSITOL PHOSPHOLIPASE D"/>
    <property type="match status" value="1"/>
</dbReference>
<accession>A0A6G4U017</accession>
<feature type="chain" id="PRO_5026234544" description="Integrin" evidence="6">
    <location>
        <begin position="31"/>
        <end position="475"/>
    </location>
</feature>
<dbReference type="EMBL" id="JAAKZV010000039">
    <property type="protein sequence ID" value="NGN64627.1"/>
    <property type="molecule type" value="Genomic_DNA"/>
</dbReference>
<keyword evidence="8" id="KW-1185">Reference proteome</keyword>
<dbReference type="Gene3D" id="2.130.10.130">
    <property type="entry name" value="Integrin alpha, N-terminal"/>
    <property type="match status" value="3"/>
</dbReference>
<evidence type="ECO:0000256" key="3">
    <source>
        <dbReference type="ARBA" id="ARBA00022801"/>
    </source>
</evidence>
<keyword evidence="2" id="KW-0677">Repeat</keyword>
<dbReference type="InterPro" id="IPR013519">
    <property type="entry name" value="Int_alpha_beta-p"/>
</dbReference>
<dbReference type="PANTHER" id="PTHR23221:SF7">
    <property type="entry name" value="PHOSPHATIDYLINOSITOL-GLYCAN-SPECIFIC PHOSPHOLIPASE D"/>
    <property type="match status" value="1"/>
</dbReference>
<reference evidence="7 8" key="1">
    <citation type="submission" date="2020-02" db="EMBL/GenBank/DDBJ databases">
        <title>Whole-genome analyses of novel actinobacteria.</title>
        <authorList>
            <person name="Sahin N."/>
        </authorList>
    </citation>
    <scope>NUCLEOTIDE SEQUENCE [LARGE SCALE GENOMIC DNA]</scope>
    <source>
        <strain evidence="7 8">A7024</strain>
    </source>
</reference>
<evidence type="ECO:0000256" key="5">
    <source>
        <dbReference type="SAM" id="MobiDB-lite"/>
    </source>
</evidence>
<dbReference type="InterPro" id="IPR028994">
    <property type="entry name" value="Integrin_alpha_N"/>
</dbReference>
<feature type="region of interest" description="Disordered" evidence="5">
    <location>
        <begin position="82"/>
        <end position="102"/>
    </location>
</feature>
<feature type="signal peptide" evidence="6">
    <location>
        <begin position="1"/>
        <end position="30"/>
    </location>
</feature>
<evidence type="ECO:0000256" key="1">
    <source>
        <dbReference type="ARBA" id="ARBA00022729"/>
    </source>
</evidence>
<keyword evidence="3" id="KW-0378">Hydrolase</keyword>
<dbReference type="Proteomes" id="UP000481583">
    <property type="component" value="Unassembled WGS sequence"/>
</dbReference>
<keyword evidence="1 6" id="KW-0732">Signal</keyword>
<sequence>MRTRTLAAAITAATLAAAGLSLTVPGNAIGAQSKLRDDLNGDGYRDMAIGVPNANGDTGAVVVTYGSASGVSPARSIKVTQASPGVPGAAEAGDQFGESVTTGDANKDGYADLIVGSPYEKVDGKPDGSVTIVYGGPNGLTKHGGIVLNSPTQDDRNFGQGVAFVDLDGDEGSRQLEVVSGRHFWWYSDGALKGDGTDWVSGEEADFIPDDAQLDDLVGIQNGRGSYGAFFLSGQHREGDFLAYVPGGAGDIGYWHDVMSDQGPPRSVAAGDLDKDGDADVVTGQPGTNGHGSVTVWENQSTGAGQYAWKQTTYDQNTAGVPGAGESGDAFGGAVSVSDVTGDGNLDVVAGVPGEDVGTVADAGAVVLLKGSATGITTTGAKALDQDSAGVPGVGEAGDRFGGAVQLKDINGGGKSDLFVGAPGEDIKTTADAGAVWVIRGASTGLTTSGITSFNPSDVGFTSPAGLRFGSSFGR</sequence>
<name>A0A6G4U017_9ACTN</name>
<comment type="caution">
    <text evidence="7">The sequence shown here is derived from an EMBL/GenBank/DDBJ whole genome shotgun (WGS) entry which is preliminary data.</text>
</comment>
<dbReference type="InterPro" id="IPR013517">
    <property type="entry name" value="FG-GAP"/>
</dbReference>
<dbReference type="GO" id="GO:0016787">
    <property type="term" value="F:hydrolase activity"/>
    <property type="evidence" value="ECO:0007669"/>
    <property type="project" value="UniProtKB-KW"/>
</dbReference>
<organism evidence="7 8">
    <name type="scientific">Streptomyces coryli</name>
    <dbReference type="NCBI Taxonomy" id="1128680"/>
    <lineage>
        <taxon>Bacteria</taxon>
        <taxon>Bacillati</taxon>
        <taxon>Actinomycetota</taxon>
        <taxon>Actinomycetes</taxon>
        <taxon>Kitasatosporales</taxon>
        <taxon>Streptomycetaceae</taxon>
        <taxon>Streptomyces</taxon>
    </lineage>
</organism>
<protein>
    <recommendedName>
        <fullName evidence="9">Integrin</fullName>
    </recommendedName>
</protein>
<evidence type="ECO:0000313" key="8">
    <source>
        <dbReference type="Proteomes" id="UP000481583"/>
    </source>
</evidence>
<dbReference type="SUPFAM" id="SSF69318">
    <property type="entry name" value="Integrin alpha N-terminal domain"/>
    <property type="match status" value="1"/>
</dbReference>
<dbReference type="SMART" id="SM00191">
    <property type="entry name" value="Int_alpha"/>
    <property type="match status" value="5"/>
</dbReference>
<dbReference type="PROSITE" id="PS51470">
    <property type="entry name" value="FG_GAP"/>
    <property type="match status" value="3"/>
</dbReference>
<keyword evidence="4" id="KW-0325">Glycoprotein</keyword>